<evidence type="ECO:0000256" key="2">
    <source>
        <dbReference type="ARBA" id="ARBA00011738"/>
    </source>
</evidence>
<evidence type="ECO:0000256" key="9">
    <source>
        <dbReference type="ARBA" id="ARBA00047671"/>
    </source>
</evidence>
<dbReference type="InterPro" id="IPR036621">
    <property type="entry name" value="Anticodon-bd_dom_sf"/>
</dbReference>
<feature type="domain" description="Aminoacyl-transfer RNA synthetases class-II family profile" evidence="11">
    <location>
        <begin position="33"/>
        <end position="475"/>
    </location>
</feature>
<dbReference type="Pfam" id="PF00587">
    <property type="entry name" value="tRNA-synt_2b"/>
    <property type="match status" value="1"/>
</dbReference>
<dbReference type="EMBL" id="JBHSMT010000031">
    <property type="protein sequence ID" value="MFC5476447.1"/>
    <property type="molecule type" value="Genomic_DNA"/>
</dbReference>
<keyword evidence="7 10" id="KW-0648">Protein biosynthesis</keyword>
<reference evidence="13" key="1">
    <citation type="journal article" date="2019" name="Int. J. Syst. Evol. Microbiol.">
        <title>The Global Catalogue of Microorganisms (GCM) 10K type strain sequencing project: providing services to taxonomists for standard genome sequencing and annotation.</title>
        <authorList>
            <consortium name="The Broad Institute Genomics Platform"/>
            <consortium name="The Broad Institute Genome Sequencing Center for Infectious Disease"/>
            <person name="Wu L."/>
            <person name="Ma J."/>
        </authorList>
    </citation>
    <scope>NUCLEOTIDE SEQUENCE [LARGE SCALE GENOMIC DNA]</scope>
    <source>
        <strain evidence="13">JCM 17066</strain>
    </source>
</reference>
<organism evidence="12 13">
    <name type="scientific">Paraherbaspirillum soli</name>
    <dbReference type="NCBI Taxonomy" id="631222"/>
    <lineage>
        <taxon>Bacteria</taxon>
        <taxon>Pseudomonadati</taxon>
        <taxon>Pseudomonadota</taxon>
        <taxon>Betaproteobacteria</taxon>
        <taxon>Burkholderiales</taxon>
        <taxon>Oxalobacteraceae</taxon>
        <taxon>Paraherbaspirillum</taxon>
    </lineage>
</organism>
<dbReference type="EC" id="6.1.1.15" evidence="10"/>
<sequence>MRASRFFVSTLKEAPADAEIVSHKLMMRAGMIKRLGSGIYTYMPMGLRVIRKVENIVREEMNRSGAVELLMPVVQPAELWQETGRWQKYGAELMRVKDRHGRDFIIQPTSEEVITDIARGELRSYRKLPVNFYHIQTKFRDERRPRFGLMRGREFTMKDAYSFDRDLDGLKQSYQIMYDAYIRIFNRFGLQFRPVAADNGAIGGTGSHEFHVIAATGEDAIVYCPSSDYAANMEAAEALPLSAARGAATQALTKTATPGKAKCEAVAEFLQLPLTQTVKSIVLTVEKEGSDTEAASKDVWLLMLRGDHELNEIKVSKVPGLAGYRFATEQEIVEWFGTLPGYLGPVNPKKPVKVVVDATVANMHDFVCGANELDFHYTGVNWGRDVPEPLVADIRNVVEGDPSPDGKGVLAIQRGIEVGHVFQLGTAYSEAMNATFLDENGKPQLLQMGCYGIGITRILGAAIEQNFDDKGIIWPTSIAPFEVVLCPMGYDRSEAVKAETDKLYDALLAAGVDVILDDRGERPGAMFADWELIGVPHRIVIGDRGLKEGQLEYQGRRDTEATTVPLAEMATFIKARLAS</sequence>
<dbReference type="CDD" id="cd00779">
    <property type="entry name" value="ProRS_core_prok"/>
    <property type="match status" value="1"/>
</dbReference>
<dbReference type="PANTHER" id="PTHR42753:SF2">
    <property type="entry name" value="PROLINE--TRNA LIGASE"/>
    <property type="match status" value="1"/>
</dbReference>
<dbReference type="InterPro" id="IPR045864">
    <property type="entry name" value="aa-tRNA-synth_II/BPL/LPL"/>
</dbReference>
<evidence type="ECO:0000256" key="4">
    <source>
        <dbReference type="ARBA" id="ARBA00022598"/>
    </source>
</evidence>
<dbReference type="SUPFAM" id="SSF55826">
    <property type="entry name" value="YbaK/ProRS associated domain"/>
    <property type="match status" value="1"/>
</dbReference>
<dbReference type="RefSeq" id="WP_379000654.1">
    <property type="nucleotide sequence ID" value="NZ_JBHSMT010000031.1"/>
</dbReference>
<comment type="subcellular location">
    <subcellularLocation>
        <location evidence="1 10">Cytoplasm</location>
    </subcellularLocation>
</comment>
<keyword evidence="3 10" id="KW-0963">Cytoplasm</keyword>
<dbReference type="Pfam" id="PF04073">
    <property type="entry name" value="tRNA_edit"/>
    <property type="match status" value="1"/>
</dbReference>
<dbReference type="InterPro" id="IPR004500">
    <property type="entry name" value="Pro-tRNA-synth_IIa_bac-type"/>
</dbReference>
<gene>
    <name evidence="10" type="primary">proS</name>
    <name evidence="12" type="ORF">ACFPM8_20975</name>
</gene>
<dbReference type="InterPro" id="IPR002316">
    <property type="entry name" value="Pro-tRNA-ligase_IIa"/>
</dbReference>
<dbReference type="PRINTS" id="PR01046">
    <property type="entry name" value="TRNASYNTHPRO"/>
</dbReference>
<dbReference type="Gene3D" id="3.90.960.10">
    <property type="entry name" value="YbaK/aminoacyl-tRNA synthetase-associated domain"/>
    <property type="match status" value="1"/>
</dbReference>
<dbReference type="PANTHER" id="PTHR42753">
    <property type="entry name" value="MITOCHONDRIAL RIBOSOME PROTEIN L39/PROLYL-TRNA LIGASE FAMILY MEMBER"/>
    <property type="match status" value="1"/>
</dbReference>
<keyword evidence="6 10" id="KW-0067">ATP-binding</keyword>
<dbReference type="NCBIfam" id="NF006625">
    <property type="entry name" value="PRK09194.1"/>
    <property type="match status" value="1"/>
</dbReference>
<keyword evidence="5 10" id="KW-0547">Nucleotide-binding</keyword>
<dbReference type="NCBIfam" id="TIGR00409">
    <property type="entry name" value="proS_fam_II"/>
    <property type="match status" value="1"/>
</dbReference>
<evidence type="ECO:0000313" key="13">
    <source>
        <dbReference type="Proteomes" id="UP001596045"/>
    </source>
</evidence>
<dbReference type="Pfam" id="PF03129">
    <property type="entry name" value="HGTP_anticodon"/>
    <property type="match status" value="1"/>
</dbReference>
<dbReference type="InterPro" id="IPR050062">
    <property type="entry name" value="Pro-tRNA_synthetase"/>
</dbReference>
<dbReference type="GO" id="GO:0004827">
    <property type="term" value="F:proline-tRNA ligase activity"/>
    <property type="evidence" value="ECO:0007669"/>
    <property type="project" value="UniProtKB-EC"/>
</dbReference>
<evidence type="ECO:0000313" key="12">
    <source>
        <dbReference type="EMBL" id="MFC5476447.1"/>
    </source>
</evidence>
<evidence type="ECO:0000259" key="11">
    <source>
        <dbReference type="PROSITE" id="PS50862"/>
    </source>
</evidence>
<dbReference type="SUPFAM" id="SSF52954">
    <property type="entry name" value="Class II aaRS ABD-related"/>
    <property type="match status" value="1"/>
</dbReference>
<dbReference type="Proteomes" id="UP001596045">
    <property type="component" value="Unassembled WGS sequence"/>
</dbReference>
<comment type="similarity">
    <text evidence="10">Belongs to the class-II aminoacyl-tRNA synthetase family. ProS type 1 subfamily.</text>
</comment>
<dbReference type="InterPro" id="IPR007214">
    <property type="entry name" value="YbaK/aa-tRNA-synth-assoc-dom"/>
</dbReference>
<dbReference type="InterPro" id="IPR044140">
    <property type="entry name" value="ProRS_anticodon_short"/>
</dbReference>
<dbReference type="SUPFAM" id="SSF55681">
    <property type="entry name" value="Class II aaRS and biotin synthetases"/>
    <property type="match status" value="1"/>
</dbReference>
<evidence type="ECO:0000256" key="5">
    <source>
        <dbReference type="ARBA" id="ARBA00022741"/>
    </source>
</evidence>
<comment type="caution">
    <text evidence="12">The sequence shown here is derived from an EMBL/GenBank/DDBJ whole genome shotgun (WGS) entry which is preliminary data.</text>
</comment>
<protein>
    <recommendedName>
        <fullName evidence="10">Proline--tRNA ligase</fullName>
        <ecNumber evidence="10">6.1.1.15</ecNumber>
    </recommendedName>
    <alternativeName>
        <fullName evidence="10">Prolyl-tRNA synthetase</fullName>
        <shortName evidence="10">ProRS</shortName>
    </alternativeName>
</protein>
<dbReference type="Gene3D" id="3.30.930.10">
    <property type="entry name" value="Bira Bifunctional Protein, Domain 2"/>
    <property type="match status" value="2"/>
</dbReference>
<comment type="catalytic activity">
    <reaction evidence="9 10">
        <text>tRNA(Pro) + L-proline + ATP = L-prolyl-tRNA(Pro) + AMP + diphosphate</text>
        <dbReference type="Rhea" id="RHEA:14305"/>
        <dbReference type="Rhea" id="RHEA-COMP:9700"/>
        <dbReference type="Rhea" id="RHEA-COMP:9702"/>
        <dbReference type="ChEBI" id="CHEBI:30616"/>
        <dbReference type="ChEBI" id="CHEBI:33019"/>
        <dbReference type="ChEBI" id="CHEBI:60039"/>
        <dbReference type="ChEBI" id="CHEBI:78442"/>
        <dbReference type="ChEBI" id="CHEBI:78532"/>
        <dbReference type="ChEBI" id="CHEBI:456215"/>
        <dbReference type="EC" id="6.1.1.15"/>
    </reaction>
</comment>
<dbReference type="InterPro" id="IPR033730">
    <property type="entry name" value="ProRS_core_prok"/>
</dbReference>
<evidence type="ECO:0000256" key="1">
    <source>
        <dbReference type="ARBA" id="ARBA00004496"/>
    </source>
</evidence>
<comment type="function">
    <text evidence="10">Catalyzes the attachment of proline to tRNA(Pro) in a two-step reaction: proline is first activated by ATP to form Pro-AMP and then transferred to the acceptor end of tRNA(Pro). As ProRS can inadvertently accommodate and process non-cognate amino acids such as alanine and cysteine, to avoid such errors it has two additional distinct editing activities against alanine. One activity is designated as 'pretransfer' editing and involves the tRNA(Pro)-independent hydrolysis of activated Ala-AMP. The other activity is designated 'posttransfer' editing and involves deacylation of mischarged Ala-tRNA(Pro). The misacylated Cys-tRNA(Pro) is not edited by ProRS.</text>
</comment>
<dbReference type="InterPro" id="IPR002314">
    <property type="entry name" value="aa-tRNA-synt_IIb"/>
</dbReference>
<dbReference type="InterPro" id="IPR004154">
    <property type="entry name" value="Anticodon-bd"/>
</dbReference>
<dbReference type="CDD" id="cd00861">
    <property type="entry name" value="ProRS_anticodon_short"/>
    <property type="match status" value="1"/>
</dbReference>
<dbReference type="PROSITE" id="PS50862">
    <property type="entry name" value="AA_TRNA_LIGASE_II"/>
    <property type="match status" value="1"/>
</dbReference>
<evidence type="ECO:0000256" key="7">
    <source>
        <dbReference type="ARBA" id="ARBA00022917"/>
    </source>
</evidence>
<keyword evidence="13" id="KW-1185">Reference proteome</keyword>
<evidence type="ECO:0000256" key="8">
    <source>
        <dbReference type="ARBA" id="ARBA00023146"/>
    </source>
</evidence>
<keyword evidence="8 10" id="KW-0030">Aminoacyl-tRNA synthetase</keyword>
<evidence type="ECO:0000256" key="10">
    <source>
        <dbReference type="HAMAP-Rule" id="MF_01569"/>
    </source>
</evidence>
<dbReference type="Gene3D" id="3.40.50.800">
    <property type="entry name" value="Anticodon-binding domain"/>
    <property type="match status" value="1"/>
</dbReference>
<dbReference type="HAMAP" id="MF_01569">
    <property type="entry name" value="Pro_tRNA_synth_type1"/>
    <property type="match status" value="1"/>
</dbReference>
<dbReference type="InterPro" id="IPR006195">
    <property type="entry name" value="aa-tRNA-synth_II"/>
</dbReference>
<dbReference type="PIRSF" id="PIRSF001535">
    <property type="entry name" value="ProRS_1"/>
    <property type="match status" value="1"/>
</dbReference>
<accession>A0ABW0MGP8</accession>
<name>A0ABW0MGP8_9BURK</name>
<comment type="domain">
    <text evidence="10">Consists of three domains: the N-terminal catalytic domain, the editing domain and the C-terminal anticodon-binding domain.</text>
</comment>
<proteinExistence type="inferred from homology"/>
<dbReference type="InterPro" id="IPR023717">
    <property type="entry name" value="Pro-tRNA-Synthase_IIa_type1"/>
</dbReference>
<keyword evidence="4 10" id="KW-0436">Ligase</keyword>
<dbReference type="InterPro" id="IPR036754">
    <property type="entry name" value="YbaK/aa-tRNA-synt-asso_dom_sf"/>
</dbReference>
<evidence type="ECO:0000256" key="3">
    <source>
        <dbReference type="ARBA" id="ARBA00022490"/>
    </source>
</evidence>
<comment type="subunit">
    <text evidence="2 10">Homodimer.</text>
</comment>
<evidence type="ECO:0000256" key="6">
    <source>
        <dbReference type="ARBA" id="ARBA00022840"/>
    </source>
</evidence>
<dbReference type="CDD" id="cd04334">
    <property type="entry name" value="ProRS-INS"/>
    <property type="match status" value="1"/>
</dbReference>